<dbReference type="Pfam" id="PF17615">
    <property type="entry name" value="C166"/>
    <property type="match status" value="1"/>
</dbReference>
<feature type="chain" id="PRO_5007857397" description="UVI-1 protein" evidence="1">
    <location>
        <begin position="18"/>
        <end position="181"/>
    </location>
</feature>
<name>A0A165EVL1_EXIGL</name>
<gene>
    <name evidence="2" type="ORF">EXIGLDRAFT_773339</name>
</gene>
<keyword evidence="1" id="KW-0732">Signal</keyword>
<feature type="signal peptide" evidence="1">
    <location>
        <begin position="1"/>
        <end position="17"/>
    </location>
</feature>
<evidence type="ECO:0000256" key="1">
    <source>
        <dbReference type="SAM" id="SignalP"/>
    </source>
</evidence>
<dbReference type="AlphaFoldDB" id="A0A165EVL1"/>
<dbReference type="OrthoDB" id="3210262at2759"/>
<dbReference type="Proteomes" id="UP000077266">
    <property type="component" value="Unassembled WGS sequence"/>
</dbReference>
<sequence>MKFSLFALAAFALSAVATPTNLVSRGSSTVVIDDFKVITQKSMDLNTVVTRIDPLNFLFQGPKVVNGLQNIVQTAQMALADVNTPPMDVFPDDVQVEVVDVLTTFVKVHQALLSTLISKHGLLSLVPFFGPPIAAALRAIEAIVDEIAFGLIGMIPNQKGPAMLQIQSLDSSLNTTIVIYS</sequence>
<organism evidence="2 3">
    <name type="scientific">Exidia glandulosa HHB12029</name>
    <dbReference type="NCBI Taxonomy" id="1314781"/>
    <lineage>
        <taxon>Eukaryota</taxon>
        <taxon>Fungi</taxon>
        <taxon>Dikarya</taxon>
        <taxon>Basidiomycota</taxon>
        <taxon>Agaricomycotina</taxon>
        <taxon>Agaricomycetes</taxon>
        <taxon>Auriculariales</taxon>
        <taxon>Exidiaceae</taxon>
        <taxon>Exidia</taxon>
    </lineage>
</organism>
<keyword evidence="3" id="KW-1185">Reference proteome</keyword>
<reference evidence="2 3" key="1">
    <citation type="journal article" date="2016" name="Mol. Biol. Evol.">
        <title>Comparative Genomics of Early-Diverging Mushroom-Forming Fungi Provides Insights into the Origins of Lignocellulose Decay Capabilities.</title>
        <authorList>
            <person name="Nagy L.G."/>
            <person name="Riley R."/>
            <person name="Tritt A."/>
            <person name="Adam C."/>
            <person name="Daum C."/>
            <person name="Floudas D."/>
            <person name="Sun H."/>
            <person name="Yadav J.S."/>
            <person name="Pangilinan J."/>
            <person name="Larsson K.H."/>
            <person name="Matsuura K."/>
            <person name="Barry K."/>
            <person name="Labutti K."/>
            <person name="Kuo R."/>
            <person name="Ohm R.A."/>
            <person name="Bhattacharya S.S."/>
            <person name="Shirouzu T."/>
            <person name="Yoshinaga Y."/>
            <person name="Martin F.M."/>
            <person name="Grigoriev I.V."/>
            <person name="Hibbett D.S."/>
        </authorList>
    </citation>
    <scope>NUCLEOTIDE SEQUENCE [LARGE SCALE GENOMIC DNA]</scope>
    <source>
        <strain evidence="2 3">HHB12029</strain>
    </source>
</reference>
<accession>A0A165EVL1</accession>
<dbReference type="EMBL" id="KV426116">
    <property type="protein sequence ID" value="KZV87783.1"/>
    <property type="molecule type" value="Genomic_DNA"/>
</dbReference>
<evidence type="ECO:0000313" key="3">
    <source>
        <dbReference type="Proteomes" id="UP000077266"/>
    </source>
</evidence>
<dbReference type="InParanoid" id="A0A165EVL1"/>
<proteinExistence type="predicted"/>
<evidence type="ECO:0008006" key="4">
    <source>
        <dbReference type="Google" id="ProtNLM"/>
    </source>
</evidence>
<evidence type="ECO:0000313" key="2">
    <source>
        <dbReference type="EMBL" id="KZV87783.1"/>
    </source>
</evidence>
<protein>
    <recommendedName>
        <fullName evidence="4">UVI-1 protein</fullName>
    </recommendedName>
</protein>